<proteinExistence type="predicted"/>
<dbReference type="AlphaFoldDB" id="A0AA48M8K1"/>
<dbReference type="KEGG" id="bayd:BSPP4475_06360"/>
<evidence type="ECO:0000313" key="1">
    <source>
        <dbReference type="EMBL" id="CAJ1001926.1"/>
    </source>
</evidence>
<organism evidence="1 2">
    <name type="scientific">Brevibacillus aydinogluensis</name>
    <dbReference type="NCBI Taxonomy" id="927786"/>
    <lineage>
        <taxon>Bacteria</taxon>
        <taxon>Bacillati</taxon>
        <taxon>Bacillota</taxon>
        <taxon>Bacilli</taxon>
        <taxon>Bacillales</taxon>
        <taxon>Paenibacillaceae</taxon>
        <taxon>Brevibacillus</taxon>
    </lineage>
</organism>
<dbReference type="RefSeq" id="WP_171564417.1">
    <property type="nucleotide sequence ID" value="NZ_JAUSVZ010000002.1"/>
</dbReference>
<sequence>MKHAQAMASVQFLQERFAYRTMYDSVRKSGLGQVRTIVVQNQDGVVRVLQSTVRNGTESLQQIILAEEELNILKQL</sequence>
<accession>A0AA48M8K1</accession>
<keyword evidence="2" id="KW-1185">Reference proteome</keyword>
<dbReference type="EMBL" id="OY569118">
    <property type="protein sequence ID" value="CAJ1001926.1"/>
    <property type="molecule type" value="Genomic_DNA"/>
</dbReference>
<reference evidence="1" key="1">
    <citation type="submission" date="2023-07" db="EMBL/GenBank/DDBJ databases">
        <authorList>
            <person name="Ivanov I."/>
            <person name="Teneva D."/>
            <person name="Stoikov I."/>
        </authorList>
    </citation>
    <scope>NUCLEOTIDE SEQUENCE</scope>
    <source>
        <strain evidence="1">4475</strain>
    </source>
</reference>
<protein>
    <submittedName>
        <fullName evidence="1">DUF3509 domain-containing protein</fullName>
    </submittedName>
</protein>
<gene>
    <name evidence="1" type="ORF">BSPP4475_06360</name>
</gene>
<evidence type="ECO:0000313" key="2">
    <source>
        <dbReference type="Proteomes" id="UP001189619"/>
    </source>
</evidence>
<dbReference type="Proteomes" id="UP001189619">
    <property type="component" value="Chromosome"/>
</dbReference>
<name>A0AA48M8K1_9BACL</name>